<dbReference type="Proteomes" id="UP000562492">
    <property type="component" value="Unassembled WGS sequence"/>
</dbReference>
<evidence type="ECO:0000313" key="1">
    <source>
        <dbReference type="EMBL" id="MBB6578437.1"/>
    </source>
</evidence>
<organism evidence="1 2">
    <name type="scientific">Comamonas odontotermitis</name>
    <dbReference type="NCBI Taxonomy" id="379895"/>
    <lineage>
        <taxon>Bacteria</taxon>
        <taxon>Pseudomonadati</taxon>
        <taxon>Pseudomonadota</taxon>
        <taxon>Betaproteobacteria</taxon>
        <taxon>Burkholderiales</taxon>
        <taxon>Comamonadaceae</taxon>
        <taxon>Comamonas</taxon>
    </lineage>
</organism>
<reference evidence="1 2" key="1">
    <citation type="submission" date="2020-08" db="EMBL/GenBank/DDBJ databases">
        <title>Functional genomics of gut bacteria from endangered species of beetles.</title>
        <authorList>
            <person name="Carlos-Shanley C."/>
        </authorList>
    </citation>
    <scope>NUCLEOTIDE SEQUENCE [LARGE SCALE GENOMIC DNA]</scope>
    <source>
        <strain evidence="1 2">S00124</strain>
    </source>
</reference>
<sequence length="75" mass="8055">MNIVMNRAQRRAERKGRKGTQDLALKKVAGSCALFAQLAMCRGYGAGPIIGDTTNIHQSAENALSRSIINVRAAL</sequence>
<dbReference type="EMBL" id="JACHKZ010000015">
    <property type="protein sequence ID" value="MBB6578437.1"/>
    <property type="molecule type" value="Genomic_DNA"/>
</dbReference>
<proteinExistence type="predicted"/>
<keyword evidence="2" id="KW-1185">Reference proteome</keyword>
<gene>
    <name evidence="1" type="ORF">HNP33_002519</name>
</gene>
<name>A0ABR6RH09_9BURK</name>
<dbReference type="RefSeq" id="WP_184708906.1">
    <property type="nucleotide sequence ID" value="NZ_JACHKZ010000015.1"/>
</dbReference>
<comment type="caution">
    <text evidence="1">The sequence shown here is derived from an EMBL/GenBank/DDBJ whole genome shotgun (WGS) entry which is preliminary data.</text>
</comment>
<accession>A0ABR6RH09</accession>
<protein>
    <submittedName>
        <fullName evidence="1">Uncharacterized protein</fullName>
    </submittedName>
</protein>
<evidence type="ECO:0000313" key="2">
    <source>
        <dbReference type="Proteomes" id="UP000562492"/>
    </source>
</evidence>